<keyword evidence="9" id="KW-0413">Isomerase</keyword>
<dbReference type="STRING" id="67003.A0A1X0PBG2"/>
<dbReference type="GO" id="GO:0008973">
    <property type="term" value="F:phosphopentomutase activity"/>
    <property type="evidence" value="ECO:0007669"/>
    <property type="project" value="TreeGrafter"/>
</dbReference>
<dbReference type="InterPro" id="IPR036900">
    <property type="entry name" value="A-D-PHexomutase_C_sf"/>
</dbReference>
<evidence type="ECO:0000256" key="8">
    <source>
        <dbReference type="ARBA" id="ARBA00022842"/>
    </source>
</evidence>
<evidence type="ECO:0000256" key="2">
    <source>
        <dbReference type="ARBA" id="ARBA00004496"/>
    </source>
</evidence>
<evidence type="ECO:0000259" key="14">
    <source>
        <dbReference type="Pfam" id="PF02880"/>
    </source>
</evidence>
<dbReference type="FunFam" id="3.40.120.10:FF:000035">
    <property type="entry name" value="Pgm3p"/>
    <property type="match status" value="1"/>
</dbReference>
<dbReference type="InterPro" id="IPR016055">
    <property type="entry name" value="A-D-PHexomutase_a/b/a-I/II/III"/>
</dbReference>
<dbReference type="GO" id="GO:0006166">
    <property type="term" value="P:purine ribonucleoside salvage"/>
    <property type="evidence" value="ECO:0007669"/>
    <property type="project" value="TreeGrafter"/>
</dbReference>
<feature type="domain" description="Alpha-D-phosphohexomutase alpha/beta/alpha" evidence="12">
    <location>
        <begin position="43"/>
        <end position="181"/>
    </location>
</feature>
<evidence type="ECO:0000256" key="10">
    <source>
        <dbReference type="ARBA" id="ARBA00023277"/>
    </source>
</evidence>
<dbReference type="InterPro" id="IPR005845">
    <property type="entry name" value="A-D-PHexomutase_a/b/a-II"/>
</dbReference>
<comment type="cofactor">
    <cofactor evidence="1">
        <name>Mg(2+)</name>
        <dbReference type="ChEBI" id="CHEBI:18420"/>
    </cofactor>
</comment>
<keyword evidence="8 11" id="KW-0460">Magnesium</keyword>
<dbReference type="PANTHER" id="PTHR45745:SF1">
    <property type="entry name" value="PHOSPHOGLUCOMUTASE 2B-RELATED"/>
    <property type="match status" value="1"/>
</dbReference>
<dbReference type="SUPFAM" id="SSF53738">
    <property type="entry name" value="Phosphoglucomutase, first 3 domains"/>
    <property type="match status" value="3"/>
</dbReference>
<evidence type="ECO:0000259" key="13">
    <source>
        <dbReference type="Pfam" id="PF02879"/>
    </source>
</evidence>
<comment type="subcellular location">
    <subcellularLocation>
        <location evidence="2">Cytoplasm</location>
    </subcellularLocation>
</comment>
<dbReference type="VEuPathDB" id="TriTrypDB:TM35_000016670"/>
<accession>A0A1X0PBG2</accession>
<evidence type="ECO:0000259" key="12">
    <source>
        <dbReference type="Pfam" id="PF02878"/>
    </source>
</evidence>
<evidence type="ECO:0000256" key="5">
    <source>
        <dbReference type="ARBA" id="ARBA00022526"/>
    </source>
</evidence>
<sequence length="586" mass="65552">MSLKQLVEQWLLWDRNPETRNVIEKLYKSGDEDQLQLLLAHRMEFGTAGLRAKMGPGNSQMNPLTIIQTTQGLAAYMKTTFTSDQLSSKGVVIGFDGRHGSSYFARLAANVFLNAGIRTFLFGKVVPTPFVPFTIRQMGCVVGLMITASHNPKEDNGYKVYWNNGSQIIPPHDKNISKSIMENLVPLDSSWELTPGVTDPFDKIWLEYFATLKSEYKPLTADYSVKFTYTPLHGVGCPFTLNALETVGIKRKDISVVSLQAEPNPDFPTVKFPNPEEGAGTLSLAMETANEAGSNYILANDPDADRLAIAERQKDGTWRIFNGNEIGALLGWWTIFHARKCGESLENCYFLSSTVSSMILRSIATKEGIHFEETLTGFKWMGSLAESLSRESSARVILAFEEAIGYMFGTRVLDKDGVTAAAVVADMIGYIKKEENEKQLSEKLMEIYQTYGYHFTCNSYVIAKDPSRVKEMFKAIGIMNSGSYPVEVAGARVLHIRDLATGLDTRKPDRRATLPVSASSPMLTFYFDNGVTMTLRGSGTEPKLKWYAELITDDASREKEFSVFVDEVVEELVRPTYYNFIRRSKM</sequence>
<dbReference type="Pfam" id="PF02880">
    <property type="entry name" value="PGM_PMM_III"/>
    <property type="match status" value="1"/>
</dbReference>
<keyword evidence="6" id="KW-0597">Phosphoprotein</keyword>
<proteinExistence type="inferred from homology"/>
<keyword evidence="4" id="KW-0963">Cytoplasm</keyword>
<evidence type="ECO:0000313" key="15">
    <source>
        <dbReference type="EMBL" id="ORC93790.1"/>
    </source>
</evidence>
<evidence type="ECO:0000256" key="6">
    <source>
        <dbReference type="ARBA" id="ARBA00022553"/>
    </source>
</evidence>
<dbReference type="InterPro" id="IPR016066">
    <property type="entry name" value="A-D-PHexomutase_CS"/>
</dbReference>
<dbReference type="CDD" id="cd05799">
    <property type="entry name" value="PGM2"/>
    <property type="match status" value="1"/>
</dbReference>
<dbReference type="RefSeq" id="XP_028887856.1">
    <property type="nucleotide sequence ID" value="XM_029021348.1"/>
</dbReference>
<keyword evidence="16" id="KW-1185">Reference proteome</keyword>
<dbReference type="PANTHER" id="PTHR45745">
    <property type="entry name" value="PHOSPHOMANNOMUTASE 45A"/>
    <property type="match status" value="1"/>
</dbReference>
<evidence type="ECO:0000256" key="7">
    <source>
        <dbReference type="ARBA" id="ARBA00022723"/>
    </source>
</evidence>
<dbReference type="Pfam" id="PF02879">
    <property type="entry name" value="PGM_PMM_II"/>
    <property type="match status" value="1"/>
</dbReference>
<evidence type="ECO:0000256" key="4">
    <source>
        <dbReference type="ARBA" id="ARBA00022490"/>
    </source>
</evidence>
<evidence type="ECO:0000256" key="1">
    <source>
        <dbReference type="ARBA" id="ARBA00001946"/>
    </source>
</evidence>
<evidence type="ECO:0000256" key="11">
    <source>
        <dbReference type="RuleBase" id="RU004326"/>
    </source>
</evidence>
<feature type="domain" description="Alpha-D-phosphohexomutase alpha/beta/alpha" evidence="13">
    <location>
        <begin position="208"/>
        <end position="311"/>
    </location>
</feature>
<dbReference type="GO" id="GO:0005737">
    <property type="term" value="C:cytoplasm"/>
    <property type="evidence" value="ECO:0007669"/>
    <property type="project" value="UniProtKB-SubCell"/>
</dbReference>
<dbReference type="OrthoDB" id="8300170at2759"/>
<name>A0A1X0PBG2_9TRYP</name>
<dbReference type="EMBL" id="NBCO01000001">
    <property type="protein sequence ID" value="ORC93790.1"/>
    <property type="molecule type" value="Genomic_DNA"/>
</dbReference>
<organism evidence="15 16">
    <name type="scientific">Trypanosoma theileri</name>
    <dbReference type="NCBI Taxonomy" id="67003"/>
    <lineage>
        <taxon>Eukaryota</taxon>
        <taxon>Discoba</taxon>
        <taxon>Euglenozoa</taxon>
        <taxon>Kinetoplastea</taxon>
        <taxon>Metakinetoplastina</taxon>
        <taxon>Trypanosomatida</taxon>
        <taxon>Trypanosomatidae</taxon>
        <taxon>Trypanosoma</taxon>
    </lineage>
</organism>
<feature type="domain" description="Alpha-D-phosphohexomutase alpha/beta/alpha" evidence="14">
    <location>
        <begin position="322"/>
        <end position="451"/>
    </location>
</feature>
<dbReference type="InterPro" id="IPR005846">
    <property type="entry name" value="A-D-PHexomutase_a/b/a-III"/>
</dbReference>
<keyword evidence="7 11" id="KW-0479">Metal-binding</keyword>
<dbReference type="GO" id="GO:0006006">
    <property type="term" value="P:glucose metabolic process"/>
    <property type="evidence" value="ECO:0007669"/>
    <property type="project" value="UniProtKB-KW"/>
</dbReference>
<dbReference type="GO" id="GO:0000287">
    <property type="term" value="F:magnesium ion binding"/>
    <property type="evidence" value="ECO:0007669"/>
    <property type="project" value="InterPro"/>
</dbReference>
<gene>
    <name evidence="15" type="ORF">TM35_000016670</name>
</gene>
<keyword evidence="5" id="KW-0313">Glucose metabolism</keyword>
<dbReference type="Pfam" id="PF02878">
    <property type="entry name" value="PGM_PMM_I"/>
    <property type="match status" value="1"/>
</dbReference>
<dbReference type="Gene3D" id="3.40.120.10">
    <property type="entry name" value="Alpha-D-Glucose-1,6-Bisphosphate, subunit A, domain 3"/>
    <property type="match status" value="3"/>
</dbReference>
<keyword evidence="10" id="KW-0119">Carbohydrate metabolism</keyword>
<dbReference type="GeneID" id="39981128"/>
<protein>
    <submittedName>
        <fullName evidence="15">Phosphomannomutase-like protein</fullName>
    </submittedName>
</protein>
<dbReference type="AlphaFoldDB" id="A0A1X0PBG2"/>
<comment type="similarity">
    <text evidence="3 11">Belongs to the phosphohexose mutase family.</text>
</comment>
<evidence type="ECO:0000256" key="9">
    <source>
        <dbReference type="ARBA" id="ARBA00023235"/>
    </source>
</evidence>
<comment type="caution">
    <text evidence="15">The sequence shown here is derived from an EMBL/GenBank/DDBJ whole genome shotgun (WGS) entry which is preliminary data.</text>
</comment>
<dbReference type="PROSITE" id="PS00710">
    <property type="entry name" value="PGM_PMM"/>
    <property type="match status" value="1"/>
</dbReference>
<reference evidence="15 16" key="1">
    <citation type="submission" date="2017-03" db="EMBL/GenBank/DDBJ databases">
        <title>An alternative strategy for trypanosome survival in the mammalian bloodstream revealed through genome and transcriptome analysis of the ubiquitous bovine parasite Trypanosoma (Megatrypanum) theileri.</title>
        <authorList>
            <person name="Kelly S."/>
            <person name="Ivens A."/>
            <person name="Mott A."/>
            <person name="O'Neill E."/>
            <person name="Emms D."/>
            <person name="Macleod O."/>
            <person name="Voorheis P."/>
            <person name="Matthews J."/>
            <person name="Matthews K."/>
            <person name="Carrington M."/>
        </authorList>
    </citation>
    <scope>NUCLEOTIDE SEQUENCE [LARGE SCALE GENOMIC DNA]</scope>
    <source>
        <strain evidence="15">Edinburgh</strain>
    </source>
</reference>
<dbReference type="SUPFAM" id="SSF55957">
    <property type="entry name" value="Phosphoglucomutase, C-terminal domain"/>
    <property type="match status" value="1"/>
</dbReference>
<dbReference type="Proteomes" id="UP000192257">
    <property type="component" value="Unassembled WGS sequence"/>
</dbReference>
<dbReference type="GO" id="GO:0005634">
    <property type="term" value="C:nucleus"/>
    <property type="evidence" value="ECO:0007669"/>
    <property type="project" value="TreeGrafter"/>
</dbReference>
<dbReference type="InterPro" id="IPR005844">
    <property type="entry name" value="A-D-PHexomutase_a/b/a-I"/>
</dbReference>
<evidence type="ECO:0000256" key="3">
    <source>
        <dbReference type="ARBA" id="ARBA00010231"/>
    </source>
</evidence>
<evidence type="ECO:0000313" key="16">
    <source>
        <dbReference type="Proteomes" id="UP000192257"/>
    </source>
</evidence>